<sequence>MTCLSSAPHTADRLPPFTGGWRGAADRRWHPVELTAMIVGFVIFWPIGLAVLAWKKWMGPLPREGRLPFGRHRDRFAPGASGNTAFDDYKEAELARLERERLRLFEEQVAFEAHLDRLKRARDRAEFDQFMAERQSATTPAQPAG</sequence>
<dbReference type="OrthoDB" id="9806878at2"/>
<proteinExistence type="predicted"/>
<evidence type="ECO:0000313" key="3">
    <source>
        <dbReference type="Proteomes" id="UP000241808"/>
    </source>
</evidence>
<keyword evidence="3" id="KW-1185">Reference proteome</keyword>
<accession>A0A2T4Z131</accession>
<name>A0A2T4Z131_9HYPH</name>
<keyword evidence="1" id="KW-0472">Membrane</keyword>
<reference evidence="2 3" key="1">
    <citation type="submission" date="2018-04" db="EMBL/GenBank/DDBJ databases">
        <title>Genomic Encyclopedia of Archaeal and Bacterial Type Strains, Phase II (KMG-II): from individual species to whole genera.</title>
        <authorList>
            <person name="Goeker M."/>
        </authorList>
    </citation>
    <scope>NUCLEOTIDE SEQUENCE [LARGE SCALE GENOMIC DNA]</scope>
    <source>
        <strain evidence="2 3">DSM 25521</strain>
    </source>
</reference>
<dbReference type="AlphaFoldDB" id="A0A2T4Z131"/>
<dbReference type="RefSeq" id="WP_108178178.1">
    <property type="nucleotide sequence ID" value="NZ_PZZL01000006.1"/>
</dbReference>
<comment type="caution">
    <text evidence="2">The sequence shown here is derived from an EMBL/GenBank/DDBJ whole genome shotgun (WGS) entry which is preliminary data.</text>
</comment>
<keyword evidence="1" id="KW-1133">Transmembrane helix</keyword>
<dbReference type="Proteomes" id="UP000241808">
    <property type="component" value="Unassembled WGS sequence"/>
</dbReference>
<evidence type="ECO:0000256" key="1">
    <source>
        <dbReference type="SAM" id="Phobius"/>
    </source>
</evidence>
<evidence type="ECO:0000313" key="2">
    <source>
        <dbReference type="EMBL" id="PTM53389.1"/>
    </source>
</evidence>
<protein>
    <submittedName>
        <fullName evidence="2">Uncharacterized protein DUF2852</fullName>
    </submittedName>
</protein>
<dbReference type="InterPro" id="IPR021273">
    <property type="entry name" value="DUF2852"/>
</dbReference>
<dbReference type="Pfam" id="PF11014">
    <property type="entry name" value="DUF2852"/>
    <property type="match status" value="1"/>
</dbReference>
<organism evidence="2 3">
    <name type="scientific">Phreatobacter oligotrophus</name>
    <dbReference type="NCBI Taxonomy" id="1122261"/>
    <lineage>
        <taxon>Bacteria</taxon>
        <taxon>Pseudomonadati</taxon>
        <taxon>Pseudomonadota</taxon>
        <taxon>Alphaproteobacteria</taxon>
        <taxon>Hyphomicrobiales</taxon>
        <taxon>Phreatobacteraceae</taxon>
        <taxon>Phreatobacter</taxon>
    </lineage>
</organism>
<gene>
    <name evidence="2" type="ORF">C8P69_10642</name>
</gene>
<dbReference type="EMBL" id="PZZL01000006">
    <property type="protein sequence ID" value="PTM53389.1"/>
    <property type="molecule type" value="Genomic_DNA"/>
</dbReference>
<feature type="transmembrane region" description="Helical" evidence="1">
    <location>
        <begin position="34"/>
        <end position="54"/>
    </location>
</feature>
<keyword evidence="1" id="KW-0812">Transmembrane</keyword>